<dbReference type="Pfam" id="PF21810">
    <property type="entry name" value="DUF6880"/>
    <property type="match status" value="1"/>
</dbReference>
<gene>
    <name evidence="1" type="ORF">L21SP4_00677</name>
</gene>
<name>A0A0G3EBV9_9BACT</name>
<dbReference type="STRING" id="1307763.L21SP4_00677"/>
<dbReference type="OrthoDB" id="7183688at2"/>
<dbReference type="RefSeq" id="WP_052881327.1">
    <property type="nucleotide sequence ID" value="NZ_CP010904.1"/>
</dbReference>
<protein>
    <submittedName>
        <fullName evidence="1">Uncharacterized protein</fullName>
    </submittedName>
</protein>
<sequence>MTDSRKQKLFNLSAETLAEALLNLAVHSDEADDLIEQLIATPKENVQRFTKKLSSLKHSRRFIDWRGAASFSRELEMLLQDLKSGVDDPLTGVELVAAFYEADSTIFEMCDDSSGNIGDVFRYDAKELFVDYASRCTEKEKIADIILKVNQKDNYGIRDTLIDCAGECLPEGAIRTMIATLQKWADKEKDEYGKRHHLRSIESLARQIKDAQLFEKTRIASWGKLNSAAIIDIARVYLESGDVETAHLWLKKIPEGETFQAYERDKLLEDIYHKQGDSEKLTELLFQKFKSYHSTDTLQTLLDVIGHDKRDEVVADEVEQILKADRLRESDAEFLIAVGRIDEAEDYLLKRADQLDGNHYGSLLSLAEAMESENRHLAASLMYRSLLVSILDRGYTKAYPHGIRYLKKLDKLAAGISDWKEFNPHEAFKKQIIEGHGRKRSFWSKYEVKK</sequence>
<reference evidence="2" key="1">
    <citation type="submission" date="2015-02" db="EMBL/GenBank/DDBJ databases">
        <title>Description and complete genome sequence of the first cultured representative of the subdivision 5 of the Verrucomicrobia phylum.</title>
        <authorList>
            <person name="Spring S."/>
            <person name="Bunk B."/>
            <person name="Sproer C."/>
            <person name="Klenk H.-P."/>
        </authorList>
    </citation>
    <scope>NUCLEOTIDE SEQUENCE [LARGE SCALE GENOMIC DNA]</scope>
    <source>
        <strain evidence="2">L21-Fru-AB</strain>
    </source>
</reference>
<keyword evidence="2" id="KW-1185">Reference proteome</keyword>
<dbReference type="AlphaFoldDB" id="A0A0G3EBV9"/>
<dbReference type="InterPro" id="IPR049245">
    <property type="entry name" value="DUF6880"/>
</dbReference>
<dbReference type="KEGG" id="vbl:L21SP4_00677"/>
<dbReference type="EMBL" id="CP010904">
    <property type="protein sequence ID" value="AKJ63946.1"/>
    <property type="molecule type" value="Genomic_DNA"/>
</dbReference>
<proteinExistence type="predicted"/>
<accession>A0A0G3EBV9</accession>
<organism evidence="1 2">
    <name type="scientific">Kiritimatiella glycovorans</name>
    <dbReference type="NCBI Taxonomy" id="1307763"/>
    <lineage>
        <taxon>Bacteria</taxon>
        <taxon>Pseudomonadati</taxon>
        <taxon>Kiritimatiellota</taxon>
        <taxon>Kiritimatiellia</taxon>
        <taxon>Kiritimatiellales</taxon>
        <taxon>Kiritimatiellaceae</taxon>
        <taxon>Kiritimatiella</taxon>
    </lineage>
</organism>
<dbReference type="Proteomes" id="UP000035268">
    <property type="component" value="Chromosome"/>
</dbReference>
<reference evidence="1 2" key="2">
    <citation type="journal article" date="2016" name="ISME J.">
        <title>Characterization of the first cultured representative of Verrucomicrobia subdivision 5 indicates the proposal of a novel phylum.</title>
        <authorList>
            <person name="Spring S."/>
            <person name="Bunk B."/>
            <person name="Sproer C."/>
            <person name="Schumann P."/>
            <person name="Rohde M."/>
            <person name="Tindall B.J."/>
            <person name="Klenk H.P."/>
        </authorList>
    </citation>
    <scope>NUCLEOTIDE SEQUENCE [LARGE SCALE GENOMIC DNA]</scope>
    <source>
        <strain evidence="1 2">L21-Fru-AB</strain>
    </source>
</reference>
<evidence type="ECO:0000313" key="2">
    <source>
        <dbReference type="Proteomes" id="UP000035268"/>
    </source>
</evidence>
<evidence type="ECO:0000313" key="1">
    <source>
        <dbReference type="EMBL" id="AKJ63946.1"/>
    </source>
</evidence>
<dbReference type="PATRIC" id="fig|1609981.3.peg.707"/>